<keyword evidence="1" id="KW-0808">Transferase</keyword>
<sequence length="341" mass="36641">MGQDEAETEARWTPVVASRADLPAIHALYETIWGPGRSRAYLDWKLFGAPFDPLPPVIALDGTRCVGVYAALATPLVLDGAKVMGCQSVDTMTHPDFRRQNMSVTLAKVCYAAAEARGFKLVYGMPNENSYPMFTKKLGWTHADEVQRWVRPLAAPARLPGLLARPVSALMTGYARAGRDPQAQVRRVEASTRFVVPAGPPPAARCHVDKSPAWFAWRYAAEPDGAYEQMIFGDPDAPDALIVFEEIREAGAAPVLLVQEWLAVTAKHRLRAIKALAALAAARGCASVVVYTNDPQAGVLLRGALFFPRGGMPLGVAGFGPRADAAPLGKGELVVLGGDKD</sequence>
<comment type="caution">
    <text evidence="1">The sequence shown here is derived from an EMBL/GenBank/DDBJ whole genome shotgun (WGS) entry which is preliminary data.</text>
</comment>
<dbReference type="Gene3D" id="3.40.630.30">
    <property type="match status" value="1"/>
</dbReference>
<dbReference type="Proteomes" id="UP000294664">
    <property type="component" value="Unassembled WGS sequence"/>
</dbReference>
<evidence type="ECO:0000313" key="2">
    <source>
        <dbReference type="Proteomes" id="UP000294664"/>
    </source>
</evidence>
<dbReference type="SUPFAM" id="SSF55729">
    <property type="entry name" value="Acyl-CoA N-acyltransferases (Nat)"/>
    <property type="match status" value="1"/>
</dbReference>
<evidence type="ECO:0000313" key="1">
    <source>
        <dbReference type="EMBL" id="TCT05913.1"/>
    </source>
</evidence>
<dbReference type="Pfam" id="PF13527">
    <property type="entry name" value="Acetyltransf_9"/>
    <property type="match status" value="1"/>
</dbReference>
<proteinExistence type="predicted"/>
<protein>
    <submittedName>
        <fullName evidence="1">Acetyltransferase (GNAT) family protein</fullName>
    </submittedName>
</protein>
<name>A0A4R3LZM3_9HYPH</name>
<accession>A0A4R3LZM3</accession>
<dbReference type="GO" id="GO:0016740">
    <property type="term" value="F:transferase activity"/>
    <property type="evidence" value="ECO:0007669"/>
    <property type="project" value="UniProtKB-KW"/>
</dbReference>
<organism evidence="1 2">
    <name type="scientific">Aquabacter spiritensis</name>
    <dbReference type="NCBI Taxonomy" id="933073"/>
    <lineage>
        <taxon>Bacteria</taxon>
        <taxon>Pseudomonadati</taxon>
        <taxon>Pseudomonadota</taxon>
        <taxon>Alphaproteobacteria</taxon>
        <taxon>Hyphomicrobiales</taxon>
        <taxon>Xanthobacteraceae</taxon>
        <taxon>Aquabacter</taxon>
    </lineage>
</organism>
<gene>
    <name evidence="1" type="ORF">EDC64_10314</name>
</gene>
<keyword evidence="2" id="KW-1185">Reference proteome</keyword>
<dbReference type="InterPro" id="IPR016181">
    <property type="entry name" value="Acyl_CoA_acyltransferase"/>
</dbReference>
<dbReference type="EMBL" id="SMAI01000003">
    <property type="protein sequence ID" value="TCT05913.1"/>
    <property type="molecule type" value="Genomic_DNA"/>
</dbReference>
<dbReference type="AlphaFoldDB" id="A0A4R3LZM3"/>
<reference evidence="1 2" key="1">
    <citation type="submission" date="2019-03" db="EMBL/GenBank/DDBJ databases">
        <title>Genomic Encyclopedia of Type Strains, Phase IV (KMG-IV): sequencing the most valuable type-strain genomes for metagenomic binning, comparative biology and taxonomic classification.</title>
        <authorList>
            <person name="Goeker M."/>
        </authorList>
    </citation>
    <scope>NUCLEOTIDE SEQUENCE [LARGE SCALE GENOMIC DNA]</scope>
    <source>
        <strain evidence="1 2">DSM 9035</strain>
    </source>
</reference>
<dbReference type="OrthoDB" id="4549080at2"/>
<dbReference type="RefSeq" id="WP_132030450.1">
    <property type="nucleotide sequence ID" value="NZ_SMAI01000003.1"/>
</dbReference>